<evidence type="ECO:0000313" key="4">
    <source>
        <dbReference type="Proteomes" id="UP000008827"/>
    </source>
</evidence>
<dbReference type="PANTHER" id="PTHR31704:SF49">
    <property type="entry name" value="MYB_SANT-LIKE DOMAIN-CONTAINING PROTEIN"/>
    <property type="match status" value="1"/>
</dbReference>
<dbReference type="InParanoid" id="A0A0R0G4A6"/>
<organism evidence="2">
    <name type="scientific">Glycine max</name>
    <name type="common">Soybean</name>
    <name type="synonym">Glycine hispida</name>
    <dbReference type="NCBI Taxonomy" id="3847"/>
    <lineage>
        <taxon>Eukaryota</taxon>
        <taxon>Viridiplantae</taxon>
        <taxon>Streptophyta</taxon>
        <taxon>Embryophyta</taxon>
        <taxon>Tracheophyta</taxon>
        <taxon>Spermatophyta</taxon>
        <taxon>Magnoliopsida</taxon>
        <taxon>eudicotyledons</taxon>
        <taxon>Gunneridae</taxon>
        <taxon>Pentapetalae</taxon>
        <taxon>rosids</taxon>
        <taxon>fabids</taxon>
        <taxon>Fabales</taxon>
        <taxon>Fabaceae</taxon>
        <taxon>Papilionoideae</taxon>
        <taxon>50 kb inversion clade</taxon>
        <taxon>NPAAA clade</taxon>
        <taxon>indigoferoid/millettioid clade</taxon>
        <taxon>Phaseoleae</taxon>
        <taxon>Glycine</taxon>
        <taxon>Glycine subgen. Soja</taxon>
    </lineage>
</organism>
<keyword evidence="4" id="KW-1185">Reference proteome</keyword>
<dbReference type="EMBL" id="CM000848">
    <property type="protein sequence ID" value="KRH13134.1"/>
    <property type="molecule type" value="Genomic_DNA"/>
</dbReference>
<sequence>MSTIRGKAVVNPSQNIDKEKATWDPKANEAFIEACLEQITKGECLGSSFTKVGTYNKAQLKNKYDNLRKDWRVWYKLFGKETGLGWDNIKNTIDAPNECLYLENPLYEKFRYKGLSFAHQLTILFKDVVVIGDFMWAPSSGILPSSTLGGDVNDVYRLCLDGININMEEGSGDNDDVSVGATNEFGDIANGYCQAN</sequence>
<dbReference type="Proteomes" id="UP000008827">
    <property type="component" value="Chromosome 15"/>
</dbReference>
<dbReference type="EnsemblPlants" id="KRH13134">
    <property type="protein sequence ID" value="KRH13134"/>
    <property type="gene ID" value="GLYMA_15G218500"/>
</dbReference>
<dbReference type="InterPro" id="IPR024752">
    <property type="entry name" value="Myb/SANT-like_dom"/>
</dbReference>
<reference evidence="2" key="3">
    <citation type="submission" date="2018-07" db="EMBL/GenBank/DDBJ databases">
        <title>WGS assembly of Glycine max.</title>
        <authorList>
            <person name="Schmutz J."/>
            <person name="Cannon S."/>
            <person name="Schlueter J."/>
            <person name="Ma J."/>
            <person name="Mitros T."/>
            <person name="Nelson W."/>
            <person name="Hyten D."/>
            <person name="Song Q."/>
            <person name="Thelen J."/>
            <person name="Cheng J."/>
            <person name="Xu D."/>
            <person name="Hellsten U."/>
            <person name="May G."/>
            <person name="Yu Y."/>
            <person name="Sakurai T."/>
            <person name="Umezawa T."/>
            <person name="Bhattacharyya M."/>
            <person name="Sandhu D."/>
            <person name="Valliyodan B."/>
            <person name="Lindquist E."/>
            <person name="Peto M."/>
            <person name="Grant D."/>
            <person name="Shu S."/>
            <person name="Goodstein D."/>
            <person name="Barry K."/>
            <person name="Futrell-Griggs M."/>
            <person name="Abernathy B."/>
            <person name="Du J."/>
            <person name="Tian Z."/>
            <person name="Zhu L."/>
            <person name="Gill N."/>
            <person name="Joshi T."/>
            <person name="Libault M."/>
            <person name="Sethuraman A."/>
            <person name="Zhang X."/>
            <person name="Shinozaki K."/>
            <person name="Nguyen H."/>
            <person name="Wing R."/>
            <person name="Cregan P."/>
            <person name="Specht J."/>
            <person name="Grimwood J."/>
            <person name="Rokhsar D."/>
            <person name="Stacey G."/>
            <person name="Shoemaker R."/>
            <person name="Jackson S."/>
        </authorList>
    </citation>
    <scope>NUCLEOTIDE SEQUENCE</scope>
    <source>
        <tissue evidence="2">Callus</tissue>
    </source>
</reference>
<gene>
    <name evidence="2" type="ORF">GLYMA_15G218500</name>
</gene>
<dbReference type="Gramene" id="KRH13134">
    <property type="protein sequence ID" value="KRH13134"/>
    <property type="gene ID" value="GLYMA_15G218500"/>
</dbReference>
<name>A0A0R0G4A6_SOYBN</name>
<reference evidence="2 3" key="1">
    <citation type="journal article" date="2010" name="Nature">
        <title>Genome sequence of the palaeopolyploid soybean.</title>
        <authorList>
            <person name="Schmutz J."/>
            <person name="Cannon S.B."/>
            <person name="Schlueter J."/>
            <person name="Ma J."/>
            <person name="Mitros T."/>
            <person name="Nelson W."/>
            <person name="Hyten D.L."/>
            <person name="Song Q."/>
            <person name="Thelen J.J."/>
            <person name="Cheng J."/>
            <person name="Xu D."/>
            <person name="Hellsten U."/>
            <person name="May G.D."/>
            <person name="Yu Y."/>
            <person name="Sakurai T."/>
            <person name="Umezawa T."/>
            <person name="Bhattacharyya M.K."/>
            <person name="Sandhu D."/>
            <person name="Valliyodan B."/>
            <person name="Lindquist E."/>
            <person name="Peto M."/>
            <person name="Grant D."/>
            <person name="Shu S."/>
            <person name="Goodstein D."/>
            <person name="Barry K."/>
            <person name="Futrell-Griggs M."/>
            <person name="Abernathy B."/>
            <person name="Du J."/>
            <person name="Tian Z."/>
            <person name="Zhu L."/>
            <person name="Gill N."/>
            <person name="Joshi T."/>
            <person name="Libault M."/>
            <person name="Sethuraman A."/>
            <person name="Zhang X.-C."/>
            <person name="Shinozaki K."/>
            <person name="Nguyen H.T."/>
            <person name="Wing R.A."/>
            <person name="Cregan P."/>
            <person name="Specht J."/>
            <person name="Grimwood J."/>
            <person name="Rokhsar D."/>
            <person name="Stacey G."/>
            <person name="Shoemaker R.C."/>
            <person name="Jackson S.A."/>
        </authorList>
    </citation>
    <scope>NUCLEOTIDE SEQUENCE</scope>
    <source>
        <strain evidence="3">cv. Williams 82</strain>
        <tissue evidence="2">Callus</tissue>
    </source>
</reference>
<feature type="domain" description="Myb/SANT-like" evidence="1">
    <location>
        <begin position="23"/>
        <end position="98"/>
    </location>
</feature>
<dbReference type="OMA" id="IDAPNEC"/>
<reference evidence="3" key="2">
    <citation type="submission" date="2018-02" db="UniProtKB">
        <authorList>
            <consortium name="EnsemblPlants"/>
        </authorList>
    </citation>
    <scope>IDENTIFICATION</scope>
    <source>
        <strain evidence="3">Williams 82</strain>
    </source>
</reference>
<evidence type="ECO:0000313" key="2">
    <source>
        <dbReference type="EMBL" id="KRH13134.1"/>
    </source>
</evidence>
<evidence type="ECO:0000313" key="3">
    <source>
        <dbReference type="EnsemblPlants" id="KRH13134"/>
    </source>
</evidence>
<protein>
    <recommendedName>
        <fullName evidence="1">Myb/SANT-like domain-containing protein</fullName>
    </recommendedName>
</protein>
<evidence type="ECO:0000259" key="1">
    <source>
        <dbReference type="Pfam" id="PF12776"/>
    </source>
</evidence>
<accession>A0A0R0G4A6</accession>
<proteinExistence type="predicted"/>
<dbReference type="PANTHER" id="PTHR31704">
    <property type="entry name" value="MYB/SANT-LIKE DNA-BINDING DOMAIN PROTEIN-RELATED"/>
    <property type="match status" value="1"/>
</dbReference>
<dbReference type="AlphaFoldDB" id="A0A0R0G4A6"/>
<dbReference type="Pfam" id="PF12776">
    <property type="entry name" value="Myb_DNA-bind_3"/>
    <property type="match status" value="1"/>
</dbReference>